<protein>
    <recommendedName>
        <fullName evidence="3">Phage protein</fullName>
    </recommendedName>
</protein>
<gene>
    <name evidence="1" type="ORF">UFB30_08435</name>
</gene>
<evidence type="ECO:0000313" key="1">
    <source>
        <dbReference type="EMBL" id="MDZ5712256.1"/>
    </source>
</evidence>
<dbReference type="Proteomes" id="UP001292084">
    <property type="component" value="Unassembled WGS sequence"/>
</dbReference>
<organism evidence="1 2">
    <name type="scientific">Jeotgalibacillus haloalkalitolerans</name>
    <dbReference type="NCBI Taxonomy" id="3104292"/>
    <lineage>
        <taxon>Bacteria</taxon>
        <taxon>Bacillati</taxon>
        <taxon>Bacillota</taxon>
        <taxon>Bacilli</taxon>
        <taxon>Bacillales</taxon>
        <taxon>Caryophanaceae</taxon>
        <taxon>Jeotgalibacillus</taxon>
    </lineage>
</organism>
<reference evidence="1 2" key="1">
    <citation type="submission" date="2023-12" db="EMBL/GenBank/DDBJ databases">
        <title>Jeotgalibacillus haloalkaliphilus sp. nov., a novel salt-tolerant bacteria, isolated from the estuary of the Fenhe River into the Yellow River.</title>
        <authorList>
            <person name="Li Y."/>
        </authorList>
    </citation>
    <scope>NUCLEOTIDE SEQUENCE [LARGE SCALE GENOMIC DNA]</scope>
    <source>
        <strain evidence="1 2">HH7-29</strain>
    </source>
</reference>
<proteinExistence type="predicted"/>
<name>A0ABU5KMT7_9BACL</name>
<dbReference type="EMBL" id="JAXQNN010000002">
    <property type="protein sequence ID" value="MDZ5712256.1"/>
    <property type="molecule type" value="Genomic_DNA"/>
</dbReference>
<dbReference type="RefSeq" id="WP_322421230.1">
    <property type="nucleotide sequence ID" value="NZ_JAXQNN010000002.1"/>
</dbReference>
<comment type="caution">
    <text evidence="1">The sequence shown here is derived from an EMBL/GenBank/DDBJ whole genome shotgun (WGS) entry which is preliminary data.</text>
</comment>
<evidence type="ECO:0008006" key="3">
    <source>
        <dbReference type="Google" id="ProtNLM"/>
    </source>
</evidence>
<sequence>MLTAEEIQQMIENEIARYEALTETLQRAGVDTRFQSGAIAALNHLQLLIEEEDTDAR</sequence>
<keyword evidence="2" id="KW-1185">Reference proteome</keyword>
<accession>A0ABU5KMT7</accession>
<evidence type="ECO:0000313" key="2">
    <source>
        <dbReference type="Proteomes" id="UP001292084"/>
    </source>
</evidence>